<protein>
    <submittedName>
        <fullName evidence="1">Uncharacterized protein</fullName>
    </submittedName>
</protein>
<name>A0A7Z0Q5H6_9BRAD</name>
<proteinExistence type="predicted"/>
<dbReference type="AlphaFoldDB" id="A0A7Z0Q5H6"/>
<evidence type="ECO:0000313" key="3">
    <source>
        <dbReference type="Proteomes" id="UP000564836"/>
    </source>
</evidence>
<evidence type="ECO:0000313" key="1">
    <source>
        <dbReference type="EMBL" id="NYY87628.1"/>
    </source>
</evidence>
<sequence>MQTDPKKRAILSFAQAEDMHSQIAESAANTAKWLVEQKNDPMSLLRAMRFDPVGHDPLTGEPLNIVEQLNQTFTILVTLRAIERLFELHPDAGGYHLALGTSSGRDIESVKEGLVAAEAFSATSPASNQKLKKDLMRLETDPAQHRYVFFCCPGYSAGRQPKLETISGIQVHAVDQ</sequence>
<evidence type="ECO:0000313" key="2">
    <source>
        <dbReference type="EMBL" id="UGX96230.1"/>
    </source>
</evidence>
<reference evidence="2 3" key="1">
    <citation type="journal article" date="2017" name="Syst. Appl. Microbiol.">
        <title>Soybeans inoculated with root zone soils of Canadian native legumes harbour diverse and novel Bradyrhizobium spp. that possess agricultural potential.</title>
        <authorList>
            <person name="Bromfield E.S.P."/>
            <person name="Cloutier S."/>
            <person name="Tambong J.T."/>
            <person name="Tran Thi T.V."/>
        </authorList>
    </citation>
    <scope>NUCLEOTIDE SEQUENCE [LARGE SCALE GENOMIC DNA]</scope>
    <source>
        <strain evidence="2 3">323S2</strain>
    </source>
</reference>
<dbReference type="RefSeq" id="WP_166343281.1">
    <property type="nucleotide sequence ID" value="NZ_CP088280.1"/>
</dbReference>
<reference evidence="2 3" key="3">
    <citation type="journal article" date="2022" name="Int. J. Syst. Evol. Microbiol.">
        <title>Strains of Bradyrhizobium barranii sp. nov. associated with legumes native to Canada are symbionts of soybeans and belong to different subspecies (subsp. barranii subsp. nov. and subsp. apii subsp. nov.) and symbiovars (sv. glycinearum and sv. septentrionale).</title>
        <authorList>
            <person name="Bromfield E.S.P."/>
            <person name="Cloutier S."/>
            <person name="Wasai-Hara S."/>
            <person name="Minamisawa K."/>
        </authorList>
    </citation>
    <scope>NUCLEOTIDE SEQUENCE [LARGE SCALE GENOMIC DNA]</scope>
    <source>
        <strain evidence="2 3">323S2</strain>
    </source>
</reference>
<dbReference type="Proteomes" id="UP000564836">
    <property type="component" value="Chromosome"/>
</dbReference>
<organism evidence="1">
    <name type="scientific">Bradyrhizobium barranii subsp. barranii</name>
    <dbReference type="NCBI Taxonomy" id="2823807"/>
    <lineage>
        <taxon>Bacteria</taxon>
        <taxon>Pseudomonadati</taxon>
        <taxon>Pseudomonadota</taxon>
        <taxon>Alphaproteobacteria</taxon>
        <taxon>Hyphomicrobiales</taxon>
        <taxon>Nitrobacteraceae</taxon>
        <taxon>Bradyrhizobium</taxon>
        <taxon>Bradyrhizobium barranii</taxon>
    </lineage>
</organism>
<dbReference type="EMBL" id="JACBFH010000001">
    <property type="protein sequence ID" value="NYY87628.1"/>
    <property type="molecule type" value="Genomic_DNA"/>
</dbReference>
<gene>
    <name evidence="2" type="ORF">G6321_00014250</name>
    <name evidence="1" type="ORF">G6321_04015</name>
</gene>
<accession>A0A7Z0Q5H6</accession>
<reference evidence="1" key="2">
    <citation type="submission" date="2020-06" db="EMBL/GenBank/DDBJ databases">
        <title>Whole Genome Sequence of Bradyrhizobium sp. Strain 323S2.</title>
        <authorList>
            <person name="Bromfield E.S.P."/>
        </authorList>
    </citation>
    <scope>NUCLEOTIDE SEQUENCE [LARGE SCALE GENOMIC DNA]</scope>
    <source>
        <strain evidence="1">323S2</strain>
    </source>
</reference>
<dbReference type="EMBL" id="CP088280">
    <property type="protein sequence ID" value="UGX96230.1"/>
    <property type="molecule type" value="Genomic_DNA"/>
</dbReference>